<dbReference type="EMBL" id="JAGTJR010000015">
    <property type="protein sequence ID" value="KAH7048259.1"/>
    <property type="molecule type" value="Genomic_DNA"/>
</dbReference>
<sequence length="407" mass="46961">MYEKEFNRFGREKMALTAPVEYLKTIIKCQEQDIVQLRESNEEMRKKCKLIKELWALEEDKHSKATEIIKGLLQEIREKDEEISMLNDILNVAQAKASRTKTSLNSCTEENSVLYREIRKERESLKELEGLAEQRNDGDWVTLVGRIENLWVSAIELVGSYFNRDLSPGVLQNQDAWARIKAPDYFKYQIPLPSSNSSAAKLMRTTIILAILARLLNRYIFEPTYIVDEESGLREFLLHQAASHSKKEAFTRAMLLNIFSEEQLSAADERVSRVVQDTMLYICDLLPKHDADMFERDLKHFTSGACEVWLSIQRLKERFEPSFELVQCEDFDWEKIQLGHAEPSELEDRGHSTVVSRGDAAVLMIFPRLYIVEDEEPTPITPGTVLTRSQLEEAAREIQNTASNHPS</sequence>
<evidence type="ECO:0000313" key="3">
    <source>
        <dbReference type="Proteomes" id="UP000774617"/>
    </source>
</evidence>
<proteinExistence type="predicted"/>
<accession>A0ABQ8GBD9</accession>
<organism evidence="2 3">
    <name type="scientific">Macrophomina phaseolina</name>
    <dbReference type="NCBI Taxonomy" id="35725"/>
    <lineage>
        <taxon>Eukaryota</taxon>
        <taxon>Fungi</taxon>
        <taxon>Dikarya</taxon>
        <taxon>Ascomycota</taxon>
        <taxon>Pezizomycotina</taxon>
        <taxon>Dothideomycetes</taxon>
        <taxon>Dothideomycetes incertae sedis</taxon>
        <taxon>Botryosphaeriales</taxon>
        <taxon>Botryosphaeriaceae</taxon>
        <taxon>Macrophomina</taxon>
    </lineage>
</organism>
<reference evidence="2 3" key="1">
    <citation type="journal article" date="2021" name="Nat. Commun.">
        <title>Genetic determinants of endophytism in the Arabidopsis root mycobiome.</title>
        <authorList>
            <person name="Mesny F."/>
            <person name="Miyauchi S."/>
            <person name="Thiergart T."/>
            <person name="Pickel B."/>
            <person name="Atanasova L."/>
            <person name="Karlsson M."/>
            <person name="Huettel B."/>
            <person name="Barry K.W."/>
            <person name="Haridas S."/>
            <person name="Chen C."/>
            <person name="Bauer D."/>
            <person name="Andreopoulos W."/>
            <person name="Pangilinan J."/>
            <person name="LaButti K."/>
            <person name="Riley R."/>
            <person name="Lipzen A."/>
            <person name="Clum A."/>
            <person name="Drula E."/>
            <person name="Henrissat B."/>
            <person name="Kohler A."/>
            <person name="Grigoriev I.V."/>
            <person name="Martin F.M."/>
            <person name="Hacquard S."/>
        </authorList>
    </citation>
    <scope>NUCLEOTIDE SEQUENCE [LARGE SCALE GENOMIC DNA]</scope>
    <source>
        <strain evidence="2 3">MPI-SDFR-AT-0080</strain>
    </source>
</reference>
<feature type="coiled-coil region" evidence="1">
    <location>
        <begin position="27"/>
        <end position="89"/>
    </location>
</feature>
<evidence type="ECO:0000313" key="2">
    <source>
        <dbReference type="EMBL" id="KAH7048259.1"/>
    </source>
</evidence>
<keyword evidence="3" id="KW-1185">Reference proteome</keyword>
<dbReference type="Proteomes" id="UP000774617">
    <property type="component" value="Unassembled WGS sequence"/>
</dbReference>
<evidence type="ECO:0000256" key="1">
    <source>
        <dbReference type="SAM" id="Coils"/>
    </source>
</evidence>
<keyword evidence="1" id="KW-0175">Coiled coil</keyword>
<gene>
    <name evidence="2" type="ORF">B0J12DRAFT_109407</name>
</gene>
<protein>
    <submittedName>
        <fullName evidence="2">Uncharacterized protein</fullName>
    </submittedName>
</protein>
<comment type="caution">
    <text evidence="2">The sequence shown here is derived from an EMBL/GenBank/DDBJ whole genome shotgun (WGS) entry which is preliminary data.</text>
</comment>
<name>A0ABQ8GBD9_9PEZI</name>